<dbReference type="EMBL" id="RDQH01000331">
    <property type="protein sequence ID" value="RXH98828.1"/>
    <property type="molecule type" value="Genomic_DNA"/>
</dbReference>
<gene>
    <name evidence="1" type="ORF">DVH24_011153</name>
</gene>
<proteinExistence type="predicted"/>
<sequence>MCNHLLKMKTSALHIWMNTPKKSKSQTTCPVLIIFNLVAIINGWQKTKDGQFVEGCRWKDLAESDVYDENRRVATMLEVANAKSCSWFNPKKG</sequence>
<dbReference type="AlphaFoldDB" id="A0A498JSP2"/>
<accession>A0A498JSP2</accession>
<evidence type="ECO:0000313" key="2">
    <source>
        <dbReference type="Proteomes" id="UP000290289"/>
    </source>
</evidence>
<evidence type="ECO:0000313" key="1">
    <source>
        <dbReference type="EMBL" id="RXH98828.1"/>
    </source>
</evidence>
<comment type="caution">
    <text evidence="1">The sequence shown here is derived from an EMBL/GenBank/DDBJ whole genome shotgun (WGS) entry which is preliminary data.</text>
</comment>
<name>A0A498JSP2_MALDO</name>
<dbReference type="Proteomes" id="UP000290289">
    <property type="component" value="Chromosome 5"/>
</dbReference>
<protein>
    <submittedName>
        <fullName evidence="1">Uncharacterized protein</fullName>
    </submittedName>
</protein>
<organism evidence="1 2">
    <name type="scientific">Malus domestica</name>
    <name type="common">Apple</name>
    <name type="synonym">Pyrus malus</name>
    <dbReference type="NCBI Taxonomy" id="3750"/>
    <lineage>
        <taxon>Eukaryota</taxon>
        <taxon>Viridiplantae</taxon>
        <taxon>Streptophyta</taxon>
        <taxon>Embryophyta</taxon>
        <taxon>Tracheophyta</taxon>
        <taxon>Spermatophyta</taxon>
        <taxon>Magnoliopsida</taxon>
        <taxon>eudicotyledons</taxon>
        <taxon>Gunneridae</taxon>
        <taxon>Pentapetalae</taxon>
        <taxon>rosids</taxon>
        <taxon>fabids</taxon>
        <taxon>Rosales</taxon>
        <taxon>Rosaceae</taxon>
        <taxon>Amygdaloideae</taxon>
        <taxon>Maleae</taxon>
        <taxon>Malus</taxon>
    </lineage>
</organism>
<reference evidence="1 2" key="1">
    <citation type="submission" date="2018-10" db="EMBL/GenBank/DDBJ databases">
        <title>A high-quality apple genome assembly.</title>
        <authorList>
            <person name="Hu J."/>
        </authorList>
    </citation>
    <scope>NUCLEOTIDE SEQUENCE [LARGE SCALE GENOMIC DNA]</scope>
    <source>
        <strain evidence="2">cv. HFTH1</strain>
        <tissue evidence="1">Young leaf</tissue>
    </source>
</reference>
<keyword evidence="2" id="KW-1185">Reference proteome</keyword>